<dbReference type="InterPro" id="IPR005481">
    <property type="entry name" value="BC-like_N"/>
</dbReference>
<dbReference type="SUPFAM" id="SSF52440">
    <property type="entry name" value="PreATP-grasp domain"/>
    <property type="match status" value="1"/>
</dbReference>
<dbReference type="PANTHER" id="PTHR18866:SF33">
    <property type="entry name" value="METHYLCROTONOYL-COA CARBOXYLASE SUBUNIT ALPHA, MITOCHONDRIAL-RELATED"/>
    <property type="match status" value="1"/>
</dbReference>
<dbReference type="Pfam" id="PF00289">
    <property type="entry name" value="Biotin_carb_N"/>
    <property type="match status" value="1"/>
</dbReference>
<dbReference type="SUPFAM" id="SSF51230">
    <property type="entry name" value="Single hybrid motif"/>
    <property type="match status" value="1"/>
</dbReference>
<dbReference type="EMBL" id="FXTO01000005">
    <property type="protein sequence ID" value="SMO54556.1"/>
    <property type="molecule type" value="Genomic_DNA"/>
</dbReference>
<dbReference type="PROSITE" id="PS50979">
    <property type="entry name" value="BC"/>
    <property type="match status" value="1"/>
</dbReference>
<dbReference type="OrthoDB" id="9763189at2"/>
<evidence type="ECO:0000256" key="6">
    <source>
        <dbReference type="PROSITE-ProRule" id="PRU00409"/>
    </source>
</evidence>
<gene>
    <name evidence="11" type="ORF">SAMN06265173_105124</name>
    <name evidence="10" type="ORF">SAMN06265173_1055</name>
</gene>
<dbReference type="Proteomes" id="UP000316030">
    <property type="component" value="Unassembled WGS sequence"/>
</dbReference>
<dbReference type="EMBL" id="FXTO01000005">
    <property type="protein sequence ID" value="SMO52651.1"/>
    <property type="molecule type" value="Genomic_DNA"/>
</dbReference>
<evidence type="ECO:0000256" key="1">
    <source>
        <dbReference type="ARBA" id="ARBA00001953"/>
    </source>
</evidence>
<dbReference type="FunFam" id="3.30.1490.20:FF:000003">
    <property type="entry name" value="acetyl-CoA carboxylase isoform X1"/>
    <property type="match status" value="1"/>
</dbReference>
<evidence type="ECO:0000313" key="10">
    <source>
        <dbReference type="EMBL" id="SMO52651.1"/>
    </source>
</evidence>
<feature type="domain" description="ATP-grasp" evidence="8">
    <location>
        <begin position="125"/>
        <end position="322"/>
    </location>
</feature>
<feature type="domain" description="Lipoyl-binding" evidence="7">
    <location>
        <begin position="568"/>
        <end position="646"/>
    </location>
</feature>
<keyword evidence="12" id="KW-1185">Reference proteome</keyword>
<dbReference type="InterPro" id="IPR011053">
    <property type="entry name" value="Single_hybrid_motif"/>
</dbReference>
<keyword evidence="5" id="KW-0092">Biotin</keyword>
<dbReference type="NCBIfam" id="NF006367">
    <property type="entry name" value="PRK08591.1"/>
    <property type="match status" value="1"/>
</dbReference>
<evidence type="ECO:0000256" key="3">
    <source>
        <dbReference type="ARBA" id="ARBA00022741"/>
    </source>
</evidence>
<dbReference type="InterPro" id="IPR050856">
    <property type="entry name" value="Biotin_carboxylase_complex"/>
</dbReference>
<dbReference type="PROSITE" id="PS00866">
    <property type="entry name" value="CPSASE_1"/>
    <property type="match status" value="1"/>
</dbReference>
<dbReference type="SUPFAM" id="SSF51246">
    <property type="entry name" value="Rudiment single hybrid motif"/>
    <property type="match status" value="1"/>
</dbReference>
<dbReference type="SUPFAM" id="SSF56059">
    <property type="entry name" value="Glutathione synthetase ATP-binding domain-like"/>
    <property type="match status" value="1"/>
</dbReference>
<keyword evidence="2" id="KW-0436">Ligase</keyword>
<protein>
    <submittedName>
        <fullName evidence="11">Geranyl-CoA carboxylase alpha subunit</fullName>
    </submittedName>
</protein>
<dbReference type="Pfam" id="PF00364">
    <property type="entry name" value="Biotin_lipoyl"/>
    <property type="match status" value="1"/>
</dbReference>
<dbReference type="SMART" id="SM00878">
    <property type="entry name" value="Biotin_carb_C"/>
    <property type="match status" value="1"/>
</dbReference>
<keyword evidence="4 6" id="KW-0067">ATP-binding</keyword>
<evidence type="ECO:0000259" key="9">
    <source>
        <dbReference type="PROSITE" id="PS50979"/>
    </source>
</evidence>
<dbReference type="InterPro" id="IPR011054">
    <property type="entry name" value="Rudment_hybrid_motif"/>
</dbReference>
<evidence type="ECO:0000259" key="7">
    <source>
        <dbReference type="PROSITE" id="PS50968"/>
    </source>
</evidence>
<dbReference type="Gene3D" id="2.40.50.100">
    <property type="match status" value="1"/>
</dbReference>
<comment type="cofactor">
    <cofactor evidence="1">
        <name>biotin</name>
        <dbReference type="ChEBI" id="CHEBI:57586"/>
    </cofactor>
</comment>
<dbReference type="PROSITE" id="PS50975">
    <property type="entry name" value="ATP_GRASP"/>
    <property type="match status" value="1"/>
</dbReference>
<dbReference type="InterPro" id="IPR011761">
    <property type="entry name" value="ATP-grasp"/>
</dbReference>
<reference evidence="11 12" key="1">
    <citation type="submission" date="2017-05" db="EMBL/GenBank/DDBJ databases">
        <authorList>
            <person name="Varghese N."/>
            <person name="Submissions S."/>
        </authorList>
    </citation>
    <scope>NUCLEOTIDE SEQUENCE [LARGE SCALE GENOMIC DNA]</scope>
    <source>
        <strain evidence="11 12">DSM 29506</strain>
    </source>
</reference>
<dbReference type="CDD" id="cd06850">
    <property type="entry name" value="biotinyl_domain"/>
    <property type="match status" value="1"/>
</dbReference>
<evidence type="ECO:0000256" key="5">
    <source>
        <dbReference type="ARBA" id="ARBA00023267"/>
    </source>
</evidence>
<dbReference type="InterPro" id="IPR005479">
    <property type="entry name" value="CPAse_ATP-bd"/>
</dbReference>
<dbReference type="FunFam" id="3.40.50.20:FF:000010">
    <property type="entry name" value="Propionyl-CoA carboxylase subunit alpha"/>
    <property type="match status" value="1"/>
</dbReference>
<dbReference type="GO" id="GO:0016874">
    <property type="term" value="F:ligase activity"/>
    <property type="evidence" value="ECO:0007669"/>
    <property type="project" value="UniProtKB-KW"/>
</dbReference>
<evidence type="ECO:0000313" key="12">
    <source>
        <dbReference type="Proteomes" id="UP000316030"/>
    </source>
</evidence>
<dbReference type="PROSITE" id="PS00867">
    <property type="entry name" value="CPSASE_2"/>
    <property type="match status" value="1"/>
</dbReference>
<dbReference type="PROSITE" id="PS50968">
    <property type="entry name" value="BIOTINYL_LIPOYL"/>
    <property type="match status" value="1"/>
</dbReference>
<dbReference type="Pfam" id="PF02786">
    <property type="entry name" value="CPSase_L_D2"/>
    <property type="match status" value="1"/>
</dbReference>
<dbReference type="InterPro" id="IPR011764">
    <property type="entry name" value="Biotin_carboxylation_dom"/>
</dbReference>
<dbReference type="InterPro" id="IPR005482">
    <property type="entry name" value="Biotin_COase_C"/>
</dbReference>
<dbReference type="AlphaFoldDB" id="A0A521C528"/>
<name>A0A521C528_9RHOB</name>
<dbReference type="Gene3D" id="3.30.470.20">
    <property type="entry name" value="ATP-grasp fold, B domain"/>
    <property type="match status" value="1"/>
</dbReference>
<feature type="domain" description="Biotin carboxylation" evidence="9">
    <location>
        <begin position="6"/>
        <end position="449"/>
    </location>
</feature>
<evidence type="ECO:0000256" key="2">
    <source>
        <dbReference type="ARBA" id="ARBA00022598"/>
    </source>
</evidence>
<sequence length="648" mass="68394">MDKKTPFKKLLVANRGEIAVRVMRTARAMGYRTVAVYSQADAGAEHVALADQAVCIGGNAPADSYLRIDRIIQAAQDTGADAIHPGYGFLAENEGLPAACAAAGIVFVGPSAQAIRSMGDKAGAKALMIDAGVPCVPGCQGDDQSPDTLLEQARRIGFPLMIKATAGGGGRGMRLVTDDSSFADHLISAKSEAKSAFGNDVVLLEKAIINPRHVEIQIMADRYGNAIHCGERDCSVQRRHQKVIEEAPSPAVDADLRARMGAASVAAVQAIGYEGAGTFEYLLDADGNFYFMEMNTRLQVEHPVTEAITGLDLVELQLRVAAGETLPLTQDDVQFRGHAIEVRLCAEDPAAGFMPQSGVLNTWRPAPDLRVEHGLRDGAEIPPYYDSMVAKLISYGATREDARRKLLAGLAETRAFGVRTNQTFLSACLAHPVFAAGQATTGFIAENADAVLPDPAQADARGAMILAALLRAGPDTGLNHDFPTPLRLSRNDAEFVPQVRAFKYGACHVAMPDAPDMDLRVLRRAGQEVAFELNDSLHHAVLGQGADGPVLQLDGQVLDYSDLTFAPTVSADAAGGDGKVRATMNGAVVSVDVAVGDSVTAGQKVVVLEAMKMEHTHISTVDGIVSAVHVTAGAQVTAHSIVVEVDPA</sequence>
<dbReference type="InterPro" id="IPR016185">
    <property type="entry name" value="PreATP-grasp_dom_sf"/>
</dbReference>
<accession>A0A521C528</accession>
<proteinExistence type="predicted"/>
<dbReference type="InterPro" id="IPR000089">
    <property type="entry name" value="Biotin_lipoyl"/>
</dbReference>
<dbReference type="PANTHER" id="PTHR18866">
    <property type="entry name" value="CARBOXYLASE:PYRUVATE/ACETYL-COA/PROPIONYL-COA CARBOXYLASE"/>
    <property type="match status" value="1"/>
</dbReference>
<dbReference type="GO" id="GO:0046872">
    <property type="term" value="F:metal ion binding"/>
    <property type="evidence" value="ECO:0007669"/>
    <property type="project" value="InterPro"/>
</dbReference>
<evidence type="ECO:0000313" key="11">
    <source>
        <dbReference type="EMBL" id="SMO54556.1"/>
    </source>
</evidence>
<evidence type="ECO:0000256" key="4">
    <source>
        <dbReference type="ARBA" id="ARBA00022840"/>
    </source>
</evidence>
<organism evidence="11 12">
    <name type="scientific">Thalassovita litoralis</name>
    <dbReference type="NCBI Taxonomy" id="1010611"/>
    <lineage>
        <taxon>Bacteria</taxon>
        <taxon>Pseudomonadati</taxon>
        <taxon>Pseudomonadota</taxon>
        <taxon>Alphaproteobacteria</taxon>
        <taxon>Rhodobacterales</taxon>
        <taxon>Roseobacteraceae</taxon>
        <taxon>Thalassovita</taxon>
    </lineage>
</organism>
<dbReference type="FunFam" id="3.30.470.20:FF:000028">
    <property type="entry name" value="Methylcrotonoyl-CoA carboxylase subunit alpha, mitochondrial"/>
    <property type="match status" value="1"/>
</dbReference>
<keyword evidence="3 6" id="KW-0547">Nucleotide-binding</keyword>
<dbReference type="GO" id="GO:0005524">
    <property type="term" value="F:ATP binding"/>
    <property type="evidence" value="ECO:0007669"/>
    <property type="project" value="UniProtKB-UniRule"/>
</dbReference>
<dbReference type="RefSeq" id="WP_142492492.1">
    <property type="nucleotide sequence ID" value="NZ_FXTO01000005.1"/>
</dbReference>
<dbReference type="Pfam" id="PF02785">
    <property type="entry name" value="Biotin_carb_C"/>
    <property type="match status" value="1"/>
</dbReference>
<evidence type="ECO:0000259" key="8">
    <source>
        <dbReference type="PROSITE" id="PS50975"/>
    </source>
</evidence>